<evidence type="ECO:0000313" key="10">
    <source>
        <dbReference type="Proteomes" id="UP000593567"/>
    </source>
</evidence>
<keyword evidence="6" id="KW-0325">Glycoprotein</keyword>
<comment type="subcellular location">
    <subcellularLocation>
        <location evidence="1">Membrane</location>
        <topology evidence="1">Multi-pass membrane protein</topology>
    </subcellularLocation>
</comment>
<comment type="similarity">
    <text evidence="2">Belongs to the prominin family.</text>
</comment>
<feature type="compositionally biased region" description="Basic and acidic residues" evidence="7">
    <location>
        <begin position="867"/>
        <end position="881"/>
    </location>
</feature>
<evidence type="ECO:0000256" key="6">
    <source>
        <dbReference type="ARBA" id="ARBA00023180"/>
    </source>
</evidence>
<gene>
    <name evidence="9" type="ORF">EB796_009917</name>
</gene>
<dbReference type="PANTHER" id="PTHR22730">
    <property type="entry name" value="PROMININ PROM PROTEIN"/>
    <property type="match status" value="1"/>
</dbReference>
<evidence type="ECO:0000313" key="9">
    <source>
        <dbReference type="EMBL" id="KAF6031760.1"/>
    </source>
</evidence>
<feature type="transmembrane region" description="Helical" evidence="8">
    <location>
        <begin position="154"/>
        <end position="183"/>
    </location>
</feature>
<feature type="transmembrane region" description="Helical" evidence="8">
    <location>
        <begin position="831"/>
        <end position="850"/>
    </location>
</feature>
<keyword evidence="5 8" id="KW-0472">Membrane</keyword>
<dbReference type="PANTHER" id="PTHR22730:SF1">
    <property type="entry name" value="PROMININ-LIKE PROTEIN"/>
    <property type="match status" value="1"/>
</dbReference>
<evidence type="ECO:0000256" key="4">
    <source>
        <dbReference type="ARBA" id="ARBA00022989"/>
    </source>
</evidence>
<feature type="transmembrane region" description="Helical" evidence="8">
    <location>
        <begin position="204"/>
        <end position="226"/>
    </location>
</feature>
<dbReference type="Proteomes" id="UP000593567">
    <property type="component" value="Unassembled WGS sequence"/>
</dbReference>
<name>A0A7J7JZC5_BUGNE</name>
<dbReference type="InterPro" id="IPR008795">
    <property type="entry name" value="Prominin"/>
</dbReference>
<evidence type="ECO:0000256" key="5">
    <source>
        <dbReference type="ARBA" id="ARBA00023136"/>
    </source>
</evidence>
<accession>A0A7J7JZC5</accession>
<proteinExistence type="inferred from homology"/>
<evidence type="ECO:0000256" key="1">
    <source>
        <dbReference type="ARBA" id="ARBA00004141"/>
    </source>
</evidence>
<dbReference type="AlphaFoldDB" id="A0A7J7JZC5"/>
<reference evidence="9" key="1">
    <citation type="submission" date="2020-06" db="EMBL/GenBank/DDBJ databases">
        <title>Draft genome of Bugula neritina, a colonial animal packing powerful symbionts and potential medicines.</title>
        <authorList>
            <person name="Rayko M."/>
        </authorList>
    </citation>
    <scope>NUCLEOTIDE SEQUENCE [LARGE SCALE GENOMIC DNA]</scope>
    <source>
        <strain evidence="9">Kwan_BN1</strain>
    </source>
</reference>
<dbReference type="EMBL" id="VXIV02001570">
    <property type="protein sequence ID" value="KAF6031760.1"/>
    <property type="molecule type" value="Genomic_DNA"/>
</dbReference>
<keyword evidence="3 8" id="KW-0812">Transmembrane</keyword>
<dbReference type="GO" id="GO:0016020">
    <property type="term" value="C:membrane"/>
    <property type="evidence" value="ECO:0007669"/>
    <property type="project" value="UniProtKB-SubCell"/>
</dbReference>
<dbReference type="OrthoDB" id="6229420at2759"/>
<sequence>MFNISPSLSVISDPPAFLQLKTTKQADSDLLTAGDIAGSSMKSCLLILLSLYIVCCHGNPNKELSPKTVTDSNGNYADEESQLTYAAIPEGIEYIVKPEEYKYQGLLPLINGMQGFVGISFGKETPWDTFLGLVDGSVSFDQATILELGKWAGGYAACLVIGFLFFLIFPIVGFCFCCCRCCCSNCGGKMMQKRDDNTSAWRCCYIITLFLSCTFLFCGMVCTYVTNERMSTLFSEVTQTVQENTVDLQSFGNNTITQINYVAIDGFNFTAKVMLRDLNNIGPIVGGAVEESLSQQAGIDATFAQLLALDPVLVNMITDLTDVENKKQAIKTSISTLDASMTQLATDIDSTFATCGATCGSAPDTTGLKDGTNFDPDSMPDFSSELQDLEDVQDSNLTGLVIQGQEEFDNISVRVETESQSTVQTITDMVSDFETVVGDALGGVSDMLTLFDSISNLTSTIGNLGNMTLTGSLTVDDLEKYRWAGGVALTCFVLLIFLLQLVGLVFGCLGCCCCGDKNSTPTERGKVSNCGGLLLMASVGLVFIFGSLIMLLVTLTYVVGAPLEEIACVNLRDPEYTIFKNLIDGGSPDTGPHTTILGDQEGYLLGDMAFGDPSIPLTVSGMLTDCENDKSAWEALYVDNFFNLNEVLDFKSTIDVDTEIDKISVDLSTIELISPDTKTELTSMRDAIDGIDFTGLKSELSEQTTNLINHIAELDRIEAEDYADVKTSQDEMYISVQNLESTATPVPDQINSLVTALESTQSVLQVDGEQIIKNESSKFAYRVVGVGEQYATFVNNTIRTSLGKCKPISNVYQSILVNTLCGSVIDSWNCVWFSLGWSIAFMVLGLILSVKLAKHIRIMEELHPDDPAPSKEDNWKYRPESGTDLPYRPPTTGKVHPI</sequence>
<comment type="caution">
    <text evidence="9">The sequence shown here is derived from an EMBL/GenBank/DDBJ whole genome shotgun (WGS) entry which is preliminary data.</text>
</comment>
<feature type="transmembrane region" description="Helical" evidence="8">
    <location>
        <begin position="483"/>
        <end position="512"/>
    </location>
</feature>
<feature type="transmembrane region" description="Helical" evidence="8">
    <location>
        <begin position="533"/>
        <end position="559"/>
    </location>
</feature>
<keyword evidence="10" id="KW-1185">Reference proteome</keyword>
<dbReference type="Pfam" id="PF05478">
    <property type="entry name" value="Prominin"/>
    <property type="match status" value="1"/>
</dbReference>
<evidence type="ECO:0000256" key="2">
    <source>
        <dbReference type="ARBA" id="ARBA00006058"/>
    </source>
</evidence>
<evidence type="ECO:0000256" key="8">
    <source>
        <dbReference type="SAM" id="Phobius"/>
    </source>
</evidence>
<keyword evidence="4 8" id="KW-1133">Transmembrane helix</keyword>
<evidence type="ECO:0000256" key="3">
    <source>
        <dbReference type="ARBA" id="ARBA00022692"/>
    </source>
</evidence>
<feature type="region of interest" description="Disordered" evidence="7">
    <location>
        <begin position="867"/>
        <end position="898"/>
    </location>
</feature>
<protein>
    <submittedName>
        <fullName evidence="9">PROM1</fullName>
    </submittedName>
</protein>
<organism evidence="9 10">
    <name type="scientific">Bugula neritina</name>
    <name type="common">Brown bryozoan</name>
    <name type="synonym">Sertularia neritina</name>
    <dbReference type="NCBI Taxonomy" id="10212"/>
    <lineage>
        <taxon>Eukaryota</taxon>
        <taxon>Metazoa</taxon>
        <taxon>Spiralia</taxon>
        <taxon>Lophotrochozoa</taxon>
        <taxon>Bryozoa</taxon>
        <taxon>Gymnolaemata</taxon>
        <taxon>Cheilostomatida</taxon>
        <taxon>Flustrina</taxon>
        <taxon>Buguloidea</taxon>
        <taxon>Bugulidae</taxon>
        <taxon>Bugula</taxon>
    </lineage>
</organism>
<evidence type="ECO:0000256" key="7">
    <source>
        <dbReference type="SAM" id="MobiDB-lite"/>
    </source>
</evidence>